<evidence type="ECO:0000256" key="2">
    <source>
        <dbReference type="ARBA" id="ARBA00006403"/>
    </source>
</evidence>
<keyword evidence="4" id="KW-0238">DNA-binding</keyword>
<dbReference type="FunFam" id="1.10.10.10:FF:000027">
    <property type="entry name" value="Heat shock transcription factor 1"/>
    <property type="match status" value="1"/>
</dbReference>
<evidence type="ECO:0000313" key="10">
    <source>
        <dbReference type="EMBL" id="KAJ3216718.1"/>
    </source>
</evidence>
<sequence>MHNFIAKLRSLLDDKTYQYYITWSKQEDSVIVLNSEQFSTQVLPLTFKHSNYNSFVRQLNLYGFTKVNRNYHRQNSLSDEERAKIPKEFRHQFFIKADPTLATKIKRKNPKRICTSHNNSDLNSDGSASSELHSAAFNDFEHLTFKFPNDDDFGSPTKTDLHSAVVEEHEQFTFKYRNDFEDETPTKTDLYFSTNNSDHSEQSSTTESTPSLNYVSVFLKSSKENLDRTNDDIEEISPRSLKVQSLLAPIRKKWF</sequence>
<evidence type="ECO:0000259" key="9">
    <source>
        <dbReference type="SMART" id="SM00415"/>
    </source>
</evidence>
<evidence type="ECO:0000256" key="4">
    <source>
        <dbReference type="ARBA" id="ARBA00023125"/>
    </source>
</evidence>
<dbReference type="SMART" id="SM00415">
    <property type="entry name" value="HSF"/>
    <property type="match status" value="1"/>
</dbReference>
<dbReference type="InterPro" id="IPR036390">
    <property type="entry name" value="WH_DNA-bd_sf"/>
</dbReference>
<dbReference type="PANTHER" id="PTHR10015">
    <property type="entry name" value="HEAT SHOCK TRANSCRIPTION FACTOR"/>
    <property type="match status" value="1"/>
</dbReference>
<name>A0AAD5XYQ2_9FUNG</name>
<protein>
    <recommendedName>
        <fullName evidence="9">HSF-type DNA-binding domain-containing protein</fullName>
    </recommendedName>
</protein>
<dbReference type="InterPro" id="IPR036388">
    <property type="entry name" value="WH-like_DNA-bd_sf"/>
</dbReference>
<evidence type="ECO:0000256" key="7">
    <source>
        <dbReference type="RuleBase" id="RU004020"/>
    </source>
</evidence>
<evidence type="ECO:0000256" key="3">
    <source>
        <dbReference type="ARBA" id="ARBA00023015"/>
    </source>
</evidence>
<keyword evidence="11" id="KW-1185">Reference proteome</keyword>
<evidence type="ECO:0000256" key="6">
    <source>
        <dbReference type="ARBA" id="ARBA00023242"/>
    </source>
</evidence>
<evidence type="ECO:0000256" key="1">
    <source>
        <dbReference type="ARBA" id="ARBA00004123"/>
    </source>
</evidence>
<accession>A0AAD5XYQ2</accession>
<evidence type="ECO:0000256" key="8">
    <source>
        <dbReference type="SAM" id="MobiDB-lite"/>
    </source>
</evidence>
<comment type="subcellular location">
    <subcellularLocation>
        <location evidence="1">Nucleus</location>
    </subcellularLocation>
</comment>
<dbReference type="PRINTS" id="PR00056">
    <property type="entry name" value="HSFDOMAIN"/>
</dbReference>
<dbReference type="GO" id="GO:0003700">
    <property type="term" value="F:DNA-binding transcription factor activity"/>
    <property type="evidence" value="ECO:0007669"/>
    <property type="project" value="InterPro"/>
</dbReference>
<dbReference type="GO" id="GO:0043565">
    <property type="term" value="F:sequence-specific DNA binding"/>
    <property type="evidence" value="ECO:0007669"/>
    <property type="project" value="InterPro"/>
</dbReference>
<organism evidence="10 11">
    <name type="scientific">Clydaea vesicula</name>
    <dbReference type="NCBI Taxonomy" id="447962"/>
    <lineage>
        <taxon>Eukaryota</taxon>
        <taxon>Fungi</taxon>
        <taxon>Fungi incertae sedis</taxon>
        <taxon>Chytridiomycota</taxon>
        <taxon>Chytridiomycota incertae sedis</taxon>
        <taxon>Chytridiomycetes</taxon>
        <taxon>Lobulomycetales</taxon>
        <taxon>Lobulomycetaceae</taxon>
        <taxon>Clydaea</taxon>
    </lineage>
</organism>
<dbReference type="Gene3D" id="1.10.10.10">
    <property type="entry name" value="Winged helix-like DNA-binding domain superfamily/Winged helix DNA-binding domain"/>
    <property type="match status" value="1"/>
</dbReference>
<dbReference type="Pfam" id="PF00447">
    <property type="entry name" value="HSF_DNA-bind"/>
    <property type="match status" value="1"/>
</dbReference>
<dbReference type="PANTHER" id="PTHR10015:SF427">
    <property type="entry name" value="HEAT SHOCK FACTOR PROTEIN"/>
    <property type="match status" value="1"/>
</dbReference>
<keyword evidence="3" id="KW-0805">Transcription regulation</keyword>
<dbReference type="AlphaFoldDB" id="A0AAD5XYQ2"/>
<feature type="domain" description="HSF-type DNA-binding" evidence="9">
    <location>
        <begin position="1"/>
        <end position="108"/>
    </location>
</feature>
<gene>
    <name evidence="10" type="ORF">HK099_005766</name>
</gene>
<evidence type="ECO:0000256" key="5">
    <source>
        <dbReference type="ARBA" id="ARBA00023163"/>
    </source>
</evidence>
<reference evidence="10" key="1">
    <citation type="submission" date="2020-05" db="EMBL/GenBank/DDBJ databases">
        <title>Phylogenomic resolution of chytrid fungi.</title>
        <authorList>
            <person name="Stajich J.E."/>
            <person name="Amses K."/>
            <person name="Simmons R."/>
            <person name="Seto K."/>
            <person name="Myers J."/>
            <person name="Bonds A."/>
            <person name="Quandt C.A."/>
            <person name="Barry K."/>
            <person name="Liu P."/>
            <person name="Grigoriev I."/>
            <person name="Longcore J.E."/>
            <person name="James T.Y."/>
        </authorList>
    </citation>
    <scope>NUCLEOTIDE SEQUENCE</scope>
    <source>
        <strain evidence="10">JEL0476</strain>
    </source>
</reference>
<dbReference type="GO" id="GO:0005634">
    <property type="term" value="C:nucleus"/>
    <property type="evidence" value="ECO:0007669"/>
    <property type="project" value="UniProtKB-SubCell"/>
</dbReference>
<keyword evidence="5" id="KW-0804">Transcription</keyword>
<keyword evidence="6" id="KW-0539">Nucleus</keyword>
<dbReference type="Proteomes" id="UP001211065">
    <property type="component" value="Unassembled WGS sequence"/>
</dbReference>
<feature type="region of interest" description="Disordered" evidence="8">
    <location>
        <begin position="187"/>
        <end position="209"/>
    </location>
</feature>
<evidence type="ECO:0000313" key="11">
    <source>
        <dbReference type="Proteomes" id="UP001211065"/>
    </source>
</evidence>
<dbReference type="SUPFAM" id="SSF46785">
    <property type="entry name" value="Winged helix' DNA-binding domain"/>
    <property type="match status" value="1"/>
</dbReference>
<comment type="caution">
    <text evidence="10">The sequence shown here is derived from an EMBL/GenBank/DDBJ whole genome shotgun (WGS) entry which is preliminary data.</text>
</comment>
<dbReference type="InterPro" id="IPR000232">
    <property type="entry name" value="HSF_DNA-bd"/>
</dbReference>
<proteinExistence type="inferred from homology"/>
<dbReference type="EMBL" id="JADGJW010000464">
    <property type="protein sequence ID" value="KAJ3216718.1"/>
    <property type="molecule type" value="Genomic_DNA"/>
</dbReference>
<comment type="similarity">
    <text evidence="2 7">Belongs to the HSF family.</text>
</comment>